<evidence type="ECO:0000256" key="1">
    <source>
        <dbReference type="SAM" id="MobiDB-lite"/>
    </source>
</evidence>
<accession>A0AAW1PG10</accession>
<feature type="region of interest" description="Disordered" evidence="1">
    <location>
        <begin position="38"/>
        <end position="178"/>
    </location>
</feature>
<comment type="caution">
    <text evidence="2">The sequence shown here is derived from an EMBL/GenBank/DDBJ whole genome shotgun (WGS) entry which is preliminary data.</text>
</comment>
<sequence length="226" mass="24288">MTLKQVYQDACAAGRACVFLSGHFVCLKSLQSRESGPVAIWGGKQQRGRGGGRGRGGPRKGRAKGAGDPEESGSGSEEEETNPRVKMAAQSANVGMLPPSDSEEESGEEKAAPAKKVGQPATAGMLPPSDSEEEETDSEEEEEEEVKKPAAKGPRPAVPDAPPKKKVEEEVDPEQLAKDMERLALIKKNREAARLKRIADEGWDRFSPESETNRRPDSVPTGRDLA</sequence>
<feature type="compositionally biased region" description="Basic residues" evidence="1">
    <location>
        <begin position="46"/>
        <end position="63"/>
    </location>
</feature>
<evidence type="ECO:0000313" key="2">
    <source>
        <dbReference type="EMBL" id="KAK9807737.1"/>
    </source>
</evidence>
<feature type="compositionally biased region" description="Basic and acidic residues" evidence="1">
    <location>
        <begin position="197"/>
        <end position="217"/>
    </location>
</feature>
<feature type="compositionally biased region" description="Acidic residues" evidence="1">
    <location>
        <begin position="130"/>
        <end position="144"/>
    </location>
</feature>
<dbReference type="EMBL" id="JALJOR010000012">
    <property type="protein sequence ID" value="KAK9807737.1"/>
    <property type="molecule type" value="Genomic_DNA"/>
</dbReference>
<feature type="region of interest" description="Disordered" evidence="1">
    <location>
        <begin position="197"/>
        <end position="226"/>
    </location>
</feature>
<evidence type="ECO:0000313" key="3">
    <source>
        <dbReference type="Proteomes" id="UP001489004"/>
    </source>
</evidence>
<reference evidence="2 3" key="1">
    <citation type="journal article" date="2024" name="Nat. Commun.">
        <title>Phylogenomics reveals the evolutionary origins of lichenization in chlorophyte algae.</title>
        <authorList>
            <person name="Puginier C."/>
            <person name="Libourel C."/>
            <person name="Otte J."/>
            <person name="Skaloud P."/>
            <person name="Haon M."/>
            <person name="Grisel S."/>
            <person name="Petersen M."/>
            <person name="Berrin J.G."/>
            <person name="Delaux P.M."/>
            <person name="Dal Grande F."/>
            <person name="Keller J."/>
        </authorList>
    </citation>
    <scope>NUCLEOTIDE SEQUENCE [LARGE SCALE GENOMIC DNA]</scope>
    <source>
        <strain evidence="2 3">SAG 2043</strain>
    </source>
</reference>
<feature type="compositionally biased region" description="Acidic residues" evidence="1">
    <location>
        <begin position="68"/>
        <end position="80"/>
    </location>
</feature>
<name>A0AAW1PG10_9CHLO</name>
<proteinExistence type="predicted"/>
<protein>
    <submittedName>
        <fullName evidence="2">Uncharacterized protein</fullName>
    </submittedName>
</protein>
<dbReference type="Proteomes" id="UP001489004">
    <property type="component" value="Unassembled WGS sequence"/>
</dbReference>
<organism evidence="2 3">
    <name type="scientific">[Myrmecia] bisecta</name>
    <dbReference type="NCBI Taxonomy" id="41462"/>
    <lineage>
        <taxon>Eukaryota</taxon>
        <taxon>Viridiplantae</taxon>
        <taxon>Chlorophyta</taxon>
        <taxon>core chlorophytes</taxon>
        <taxon>Trebouxiophyceae</taxon>
        <taxon>Trebouxiales</taxon>
        <taxon>Trebouxiaceae</taxon>
        <taxon>Myrmecia</taxon>
    </lineage>
</organism>
<gene>
    <name evidence="2" type="ORF">WJX72_007571</name>
</gene>
<keyword evidence="3" id="KW-1185">Reference proteome</keyword>
<dbReference type="AlphaFoldDB" id="A0AAW1PG10"/>